<organism evidence="2 3">
    <name type="scientific">Porphyromonas pasteri</name>
    <dbReference type="NCBI Taxonomy" id="1583331"/>
    <lineage>
        <taxon>Bacteria</taxon>
        <taxon>Pseudomonadati</taxon>
        <taxon>Bacteroidota</taxon>
        <taxon>Bacteroidia</taxon>
        <taxon>Bacteroidales</taxon>
        <taxon>Porphyromonadaceae</taxon>
        <taxon>Porphyromonas</taxon>
    </lineage>
</organism>
<dbReference type="RefSeq" id="WP_188808393.1">
    <property type="nucleotide sequence ID" value="NZ_BMPU01000005.1"/>
</dbReference>
<keyword evidence="1" id="KW-0732">Signal</keyword>
<protein>
    <recommendedName>
        <fullName evidence="4">Lipoprotein</fullName>
    </recommendedName>
</protein>
<proteinExistence type="predicted"/>
<sequence>MKKFFAFAFVAVAAAFASCAGNNEQNAQDSTAKDSATMVESVVSTVDSAAGVAGAAIDSAASAAKAAVDSMAK</sequence>
<dbReference type="EMBL" id="BMPU01000005">
    <property type="protein sequence ID" value="GGM57012.1"/>
    <property type="molecule type" value="Genomic_DNA"/>
</dbReference>
<reference evidence="3" key="1">
    <citation type="journal article" date="2019" name="Int. J. Syst. Evol. Microbiol.">
        <title>The Global Catalogue of Microorganisms (GCM) 10K type strain sequencing project: providing services to taxonomists for standard genome sequencing and annotation.</title>
        <authorList>
            <consortium name="The Broad Institute Genomics Platform"/>
            <consortium name="The Broad Institute Genome Sequencing Center for Infectious Disease"/>
            <person name="Wu L."/>
            <person name="Ma J."/>
        </authorList>
    </citation>
    <scope>NUCLEOTIDE SEQUENCE [LARGE SCALE GENOMIC DNA]</scope>
    <source>
        <strain evidence="3">JCM 30531</strain>
    </source>
</reference>
<evidence type="ECO:0000313" key="2">
    <source>
        <dbReference type="EMBL" id="GGM57012.1"/>
    </source>
</evidence>
<dbReference type="PROSITE" id="PS51257">
    <property type="entry name" value="PROKAR_LIPOPROTEIN"/>
    <property type="match status" value="1"/>
</dbReference>
<evidence type="ECO:0000313" key="3">
    <source>
        <dbReference type="Proteomes" id="UP000653477"/>
    </source>
</evidence>
<dbReference type="Proteomes" id="UP000653477">
    <property type="component" value="Unassembled WGS sequence"/>
</dbReference>
<feature type="chain" id="PRO_5047481235" description="Lipoprotein" evidence="1">
    <location>
        <begin position="21"/>
        <end position="73"/>
    </location>
</feature>
<evidence type="ECO:0008006" key="4">
    <source>
        <dbReference type="Google" id="ProtNLM"/>
    </source>
</evidence>
<keyword evidence="3" id="KW-1185">Reference proteome</keyword>
<accession>A0ABQ2H9I0</accession>
<evidence type="ECO:0000256" key="1">
    <source>
        <dbReference type="SAM" id="SignalP"/>
    </source>
</evidence>
<name>A0ABQ2H9I0_9PORP</name>
<comment type="caution">
    <text evidence="2">The sequence shown here is derived from an EMBL/GenBank/DDBJ whole genome shotgun (WGS) entry which is preliminary data.</text>
</comment>
<feature type="signal peptide" evidence="1">
    <location>
        <begin position="1"/>
        <end position="20"/>
    </location>
</feature>
<gene>
    <name evidence="2" type="ORF">GCM10007088_14900</name>
</gene>